<feature type="region of interest" description="Disordered" evidence="1">
    <location>
        <begin position="27"/>
        <end position="80"/>
    </location>
</feature>
<protein>
    <submittedName>
        <fullName evidence="2">Uncharacterized protein</fullName>
    </submittedName>
</protein>
<keyword evidence="3" id="KW-1185">Reference proteome</keyword>
<sequence>MKVDKNYSPAEILISQRGERNVKYYLDLDSSMENEQAEPTSETSPDQENVNKKSSASSEDVEEAFISRGKGTSSDREPTYWSKAMTKKEKISPVNMNKVKKLFQLQKLGKATSSVLTMNTVLGRILNKGNTFASDETEMSPTDNSAHS</sequence>
<dbReference type="EMBL" id="JASPKY010000249">
    <property type="protein sequence ID" value="KAK9716957.1"/>
    <property type="molecule type" value="Genomic_DNA"/>
</dbReference>
<reference evidence="2 3" key="1">
    <citation type="journal article" date="2024" name="BMC Genomics">
        <title>De novo assembly and annotation of Popillia japonica's genome with initial clues to its potential as an invasive pest.</title>
        <authorList>
            <person name="Cucini C."/>
            <person name="Boschi S."/>
            <person name="Funari R."/>
            <person name="Cardaioli E."/>
            <person name="Iannotti N."/>
            <person name="Marturano G."/>
            <person name="Paoli F."/>
            <person name="Bruttini M."/>
            <person name="Carapelli A."/>
            <person name="Frati F."/>
            <person name="Nardi F."/>
        </authorList>
    </citation>
    <scope>NUCLEOTIDE SEQUENCE [LARGE SCALE GENOMIC DNA]</scope>
    <source>
        <strain evidence="2">DMR45628</strain>
    </source>
</reference>
<feature type="compositionally biased region" description="Polar residues" evidence="1">
    <location>
        <begin position="37"/>
        <end position="58"/>
    </location>
</feature>
<gene>
    <name evidence="2" type="ORF">QE152_g24435</name>
</gene>
<comment type="caution">
    <text evidence="2">The sequence shown here is derived from an EMBL/GenBank/DDBJ whole genome shotgun (WGS) entry which is preliminary data.</text>
</comment>
<evidence type="ECO:0000313" key="3">
    <source>
        <dbReference type="Proteomes" id="UP001458880"/>
    </source>
</evidence>
<dbReference type="AlphaFoldDB" id="A0AAW1KC11"/>
<organism evidence="2 3">
    <name type="scientific">Popillia japonica</name>
    <name type="common">Japanese beetle</name>
    <dbReference type="NCBI Taxonomy" id="7064"/>
    <lineage>
        <taxon>Eukaryota</taxon>
        <taxon>Metazoa</taxon>
        <taxon>Ecdysozoa</taxon>
        <taxon>Arthropoda</taxon>
        <taxon>Hexapoda</taxon>
        <taxon>Insecta</taxon>
        <taxon>Pterygota</taxon>
        <taxon>Neoptera</taxon>
        <taxon>Endopterygota</taxon>
        <taxon>Coleoptera</taxon>
        <taxon>Polyphaga</taxon>
        <taxon>Scarabaeiformia</taxon>
        <taxon>Scarabaeidae</taxon>
        <taxon>Rutelinae</taxon>
        <taxon>Popillia</taxon>
    </lineage>
</organism>
<name>A0AAW1KC11_POPJA</name>
<dbReference type="Proteomes" id="UP001458880">
    <property type="component" value="Unassembled WGS sequence"/>
</dbReference>
<evidence type="ECO:0000313" key="2">
    <source>
        <dbReference type="EMBL" id="KAK9716957.1"/>
    </source>
</evidence>
<proteinExistence type="predicted"/>
<accession>A0AAW1KC11</accession>
<evidence type="ECO:0000256" key="1">
    <source>
        <dbReference type="SAM" id="MobiDB-lite"/>
    </source>
</evidence>